<dbReference type="InterPro" id="IPR006342">
    <property type="entry name" value="FkbM_mtfrase"/>
</dbReference>
<dbReference type="GO" id="GO:0032259">
    <property type="term" value="P:methylation"/>
    <property type="evidence" value="ECO:0007669"/>
    <property type="project" value="UniProtKB-KW"/>
</dbReference>
<dbReference type="EMBL" id="QYUM01000005">
    <property type="protein sequence ID" value="RJF83125.1"/>
    <property type="molecule type" value="Genomic_DNA"/>
</dbReference>
<dbReference type="EMBL" id="QYUM01000003">
    <property type="protein sequence ID" value="RJF90884.1"/>
    <property type="molecule type" value="Genomic_DNA"/>
</dbReference>
<keyword evidence="4" id="KW-1185">Reference proteome</keyword>
<gene>
    <name evidence="3" type="ORF">D3876_11955</name>
    <name evidence="2" type="ORF">D3876_20115</name>
</gene>
<dbReference type="AlphaFoldDB" id="A0A418WLG0"/>
<dbReference type="Pfam" id="PF05050">
    <property type="entry name" value="Methyltransf_21"/>
    <property type="match status" value="1"/>
</dbReference>
<reference evidence="3 4" key="1">
    <citation type="submission" date="2018-09" db="EMBL/GenBank/DDBJ databases">
        <authorList>
            <person name="Zhu H."/>
        </authorList>
    </citation>
    <scope>NUCLEOTIDE SEQUENCE [LARGE SCALE GENOMIC DNA]</scope>
    <source>
        <strain evidence="3 4">K2R01-6</strain>
    </source>
</reference>
<accession>A0A418WLG0</accession>
<dbReference type="NCBIfam" id="TIGR01444">
    <property type="entry name" value="fkbM_fam"/>
    <property type="match status" value="1"/>
</dbReference>
<evidence type="ECO:0000313" key="3">
    <source>
        <dbReference type="EMBL" id="RJF90884.1"/>
    </source>
</evidence>
<dbReference type="InterPro" id="IPR029063">
    <property type="entry name" value="SAM-dependent_MTases_sf"/>
</dbReference>
<evidence type="ECO:0000313" key="4">
    <source>
        <dbReference type="Proteomes" id="UP000286100"/>
    </source>
</evidence>
<comment type="caution">
    <text evidence="3">The sequence shown here is derived from an EMBL/GenBank/DDBJ whole genome shotgun (WGS) entry which is preliminary data.</text>
</comment>
<dbReference type="OrthoDB" id="5679686at2"/>
<keyword evidence="3" id="KW-0489">Methyltransferase</keyword>
<dbReference type="Gene3D" id="3.40.50.150">
    <property type="entry name" value="Vaccinia Virus protein VP39"/>
    <property type="match status" value="1"/>
</dbReference>
<dbReference type="RefSeq" id="WP_119762454.1">
    <property type="nucleotide sequence ID" value="NZ_QYUM01000003.1"/>
</dbReference>
<dbReference type="SUPFAM" id="SSF53335">
    <property type="entry name" value="S-adenosyl-L-methionine-dependent methyltransferases"/>
    <property type="match status" value="1"/>
</dbReference>
<evidence type="ECO:0000259" key="1">
    <source>
        <dbReference type="Pfam" id="PF05050"/>
    </source>
</evidence>
<organism evidence="3 4">
    <name type="scientific">Sphingomonas cavernae</name>
    <dbReference type="NCBI Taxonomy" id="2320861"/>
    <lineage>
        <taxon>Bacteria</taxon>
        <taxon>Pseudomonadati</taxon>
        <taxon>Pseudomonadota</taxon>
        <taxon>Alphaproteobacteria</taxon>
        <taxon>Sphingomonadales</taxon>
        <taxon>Sphingomonadaceae</taxon>
        <taxon>Sphingomonas</taxon>
    </lineage>
</organism>
<dbReference type="Proteomes" id="UP000286100">
    <property type="component" value="Unassembled WGS sequence"/>
</dbReference>
<evidence type="ECO:0000313" key="2">
    <source>
        <dbReference type="EMBL" id="RJF83125.1"/>
    </source>
</evidence>
<proteinExistence type="predicted"/>
<sequence>MGRSLGRVLRAAFQPLHWYTIFKTFKICKNPAQYLLRYVLDLGKYPWDLHFRTPTGDHSIKINIFEDLFTFNEIFIWEVYKNSKKESVFVDIGGNIGLSSLYFLTRCVNTRGVLIEPLQGNIDRAIAQLASFEGRIQFMHSAVSDATGVLEIGVEPTGRYSGVDCLETGMRQVVPAVGINELIETTASTLGQISTIKIDCEGAEQAFMPVIRENNLMNVHRFVIESLPIKDKNLLDSGFTKKIVFDDGIGGVFEYSRQV</sequence>
<dbReference type="GO" id="GO:0008168">
    <property type="term" value="F:methyltransferase activity"/>
    <property type="evidence" value="ECO:0007669"/>
    <property type="project" value="UniProtKB-KW"/>
</dbReference>
<name>A0A418WLG0_9SPHN</name>
<keyword evidence="3" id="KW-0808">Transferase</keyword>
<protein>
    <submittedName>
        <fullName evidence="3">FkbM family methyltransferase</fullName>
    </submittedName>
</protein>
<feature type="domain" description="Methyltransferase FkbM" evidence="1">
    <location>
        <begin position="91"/>
        <end position="224"/>
    </location>
</feature>